<dbReference type="PANTHER" id="PTHR14957">
    <property type="entry name" value="UBIQUITIN-LIKE-CONJUGATING ENZYME ATG10"/>
    <property type="match status" value="1"/>
</dbReference>
<keyword evidence="5" id="KW-0653">Protein transport</keyword>
<dbReference type="HOGENOM" id="CLU_072332_2_1_1"/>
<organism evidence="8 9">
    <name type="scientific">Pisolithus microcarpus 441</name>
    <dbReference type="NCBI Taxonomy" id="765257"/>
    <lineage>
        <taxon>Eukaryota</taxon>
        <taxon>Fungi</taxon>
        <taxon>Dikarya</taxon>
        <taxon>Basidiomycota</taxon>
        <taxon>Agaricomycotina</taxon>
        <taxon>Agaricomycetes</taxon>
        <taxon>Agaricomycetidae</taxon>
        <taxon>Boletales</taxon>
        <taxon>Sclerodermatineae</taxon>
        <taxon>Pisolithaceae</taxon>
        <taxon>Pisolithus</taxon>
    </lineage>
</organism>
<dbReference type="InterPro" id="IPR007135">
    <property type="entry name" value="Atg3/Atg10"/>
</dbReference>
<gene>
    <name evidence="8" type="ORF">PISMIDRAFT_87221</name>
</gene>
<dbReference type="GO" id="GO:0032446">
    <property type="term" value="P:protein modification by small protein conjugation"/>
    <property type="evidence" value="ECO:0007669"/>
    <property type="project" value="TreeGrafter"/>
</dbReference>
<evidence type="ECO:0000256" key="1">
    <source>
        <dbReference type="ARBA" id="ARBA00005696"/>
    </source>
</evidence>
<dbReference type="Gene3D" id="3.30.1460.50">
    <property type="match status" value="1"/>
</dbReference>
<dbReference type="PANTHER" id="PTHR14957:SF1">
    <property type="entry name" value="UBIQUITIN-LIKE-CONJUGATING ENZYME ATG10"/>
    <property type="match status" value="1"/>
</dbReference>
<reference evidence="9" key="2">
    <citation type="submission" date="2015-01" db="EMBL/GenBank/DDBJ databases">
        <title>Evolutionary Origins and Diversification of the Mycorrhizal Mutualists.</title>
        <authorList>
            <consortium name="DOE Joint Genome Institute"/>
            <consortium name="Mycorrhizal Genomics Consortium"/>
            <person name="Kohler A."/>
            <person name="Kuo A."/>
            <person name="Nagy L.G."/>
            <person name="Floudas D."/>
            <person name="Copeland A."/>
            <person name="Barry K.W."/>
            <person name="Cichocki N."/>
            <person name="Veneault-Fourrey C."/>
            <person name="LaButti K."/>
            <person name="Lindquist E.A."/>
            <person name="Lipzen A."/>
            <person name="Lundell T."/>
            <person name="Morin E."/>
            <person name="Murat C."/>
            <person name="Riley R."/>
            <person name="Ohm R."/>
            <person name="Sun H."/>
            <person name="Tunlid A."/>
            <person name="Henrissat B."/>
            <person name="Grigoriev I.V."/>
            <person name="Hibbett D.S."/>
            <person name="Martin F."/>
        </authorList>
    </citation>
    <scope>NUCLEOTIDE SEQUENCE [LARGE SCALE GENOMIC DNA]</scope>
    <source>
        <strain evidence="9">441</strain>
    </source>
</reference>
<evidence type="ECO:0000256" key="7">
    <source>
        <dbReference type="ARBA" id="ARBA00029833"/>
    </source>
</evidence>
<evidence type="ECO:0000256" key="3">
    <source>
        <dbReference type="ARBA" id="ARBA00022679"/>
    </source>
</evidence>
<comment type="similarity">
    <text evidence="1">Belongs to the ATG10 family.</text>
</comment>
<reference evidence="8 9" key="1">
    <citation type="submission" date="2014-04" db="EMBL/GenBank/DDBJ databases">
        <authorList>
            <consortium name="DOE Joint Genome Institute"/>
            <person name="Kuo A."/>
            <person name="Kohler A."/>
            <person name="Costa M.D."/>
            <person name="Nagy L.G."/>
            <person name="Floudas D."/>
            <person name="Copeland A."/>
            <person name="Barry K.W."/>
            <person name="Cichocki N."/>
            <person name="Veneault-Fourrey C."/>
            <person name="LaButti K."/>
            <person name="Lindquist E.A."/>
            <person name="Lipzen A."/>
            <person name="Lundell T."/>
            <person name="Morin E."/>
            <person name="Murat C."/>
            <person name="Sun H."/>
            <person name="Tunlid A."/>
            <person name="Henrissat B."/>
            <person name="Grigoriev I.V."/>
            <person name="Hibbett D.S."/>
            <person name="Martin F."/>
            <person name="Nordberg H.P."/>
            <person name="Cantor M.N."/>
            <person name="Hua S.X."/>
        </authorList>
    </citation>
    <scope>NUCLEOTIDE SEQUENCE [LARGE SCALE GENOMIC DNA]</scope>
    <source>
        <strain evidence="8 9">441</strain>
    </source>
</reference>
<dbReference type="Proteomes" id="UP000054018">
    <property type="component" value="Unassembled WGS sequence"/>
</dbReference>
<evidence type="ECO:0000256" key="5">
    <source>
        <dbReference type="ARBA" id="ARBA00022927"/>
    </source>
</evidence>
<evidence type="ECO:0000313" key="9">
    <source>
        <dbReference type="Proteomes" id="UP000054018"/>
    </source>
</evidence>
<evidence type="ECO:0000313" key="8">
    <source>
        <dbReference type="EMBL" id="KIK30609.1"/>
    </source>
</evidence>
<keyword evidence="5" id="KW-0813">Transport</keyword>
<dbReference type="STRING" id="765257.A0A0C9ZX31"/>
<accession>A0A0C9ZX31</accession>
<keyword evidence="9" id="KW-1185">Reference proteome</keyword>
<keyword evidence="6" id="KW-0072">Autophagy</keyword>
<dbReference type="GO" id="GO:0000045">
    <property type="term" value="P:autophagosome assembly"/>
    <property type="evidence" value="ECO:0007669"/>
    <property type="project" value="TreeGrafter"/>
</dbReference>
<name>A0A0C9ZX31_9AGAM</name>
<sequence length="149" mass="16395">MEESSLEPIDYAAAAATFAGELLCHQYVVLSPTFGVPTFYFSVHDSSGTPLTLTEVLQLPLFHRDAFEGAQVTTFSVEQSCASFPLLSFGDHPTLNVQCWYLHPCGTKAAVEEILDATEEGKAGGEQRHLQWLRAWFTLLSSLLVDLRG</sequence>
<dbReference type="GO" id="GO:0015031">
    <property type="term" value="P:protein transport"/>
    <property type="evidence" value="ECO:0007669"/>
    <property type="project" value="UniProtKB-KW"/>
</dbReference>
<dbReference type="Pfam" id="PF03987">
    <property type="entry name" value="Autophagy_act_C"/>
    <property type="match status" value="1"/>
</dbReference>
<dbReference type="GO" id="GO:0061651">
    <property type="term" value="F:Atg12 conjugating enzyme activity"/>
    <property type="evidence" value="ECO:0007669"/>
    <property type="project" value="TreeGrafter"/>
</dbReference>
<dbReference type="OrthoDB" id="4089664at2759"/>
<evidence type="ECO:0000256" key="2">
    <source>
        <dbReference type="ARBA" id="ARBA00021099"/>
    </source>
</evidence>
<dbReference type="AlphaFoldDB" id="A0A0C9ZX31"/>
<proteinExistence type="inferred from homology"/>
<dbReference type="GO" id="GO:0005829">
    <property type="term" value="C:cytosol"/>
    <property type="evidence" value="ECO:0007669"/>
    <property type="project" value="TreeGrafter"/>
</dbReference>
<keyword evidence="3" id="KW-0808">Transferase</keyword>
<dbReference type="EMBL" id="KN833686">
    <property type="protein sequence ID" value="KIK30609.1"/>
    <property type="molecule type" value="Genomic_DNA"/>
</dbReference>
<evidence type="ECO:0000256" key="4">
    <source>
        <dbReference type="ARBA" id="ARBA00022786"/>
    </source>
</evidence>
<evidence type="ECO:0000256" key="6">
    <source>
        <dbReference type="ARBA" id="ARBA00023006"/>
    </source>
</evidence>
<protein>
    <recommendedName>
        <fullName evidence="2">Ubiquitin-like-conjugating enzyme ATG10</fullName>
    </recommendedName>
    <alternativeName>
        <fullName evidence="7">Autophagy-related protein 10</fullName>
    </alternativeName>
</protein>
<keyword evidence="4" id="KW-0833">Ubl conjugation pathway</keyword>
<dbReference type="GO" id="GO:0000422">
    <property type="term" value="P:autophagy of mitochondrion"/>
    <property type="evidence" value="ECO:0007669"/>
    <property type="project" value="TreeGrafter"/>
</dbReference>